<dbReference type="STRING" id="1798228.SAMN05216574_110138"/>
<dbReference type="PROSITE" id="PS50234">
    <property type="entry name" value="VWFA"/>
    <property type="match status" value="1"/>
</dbReference>
<organism evidence="3 4">
    <name type="scientific">Blastococcus tunisiensis</name>
    <dbReference type="NCBI Taxonomy" id="1798228"/>
    <lineage>
        <taxon>Bacteria</taxon>
        <taxon>Bacillati</taxon>
        <taxon>Actinomycetota</taxon>
        <taxon>Actinomycetes</taxon>
        <taxon>Geodermatophilales</taxon>
        <taxon>Geodermatophilaceae</taxon>
        <taxon>Blastococcus</taxon>
    </lineage>
</organism>
<proteinExistence type="predicted"/>
<evidence type="ECO:0000259" key="2">
    <source>
        <dbReference type="PROSITE" id="PS50234"/>
    </source>
</evidence>
<dbReference type="InterPro" id="IPR036465">
    <property type="entry name" value="vWFA_dom_sf"/>
</dbReference>
<keyword evidence="4" id="KW-1185">Reference proteome</keyword>
<dbReference type="SMART" id="SM00327">
    <property type="entry name" value="VWA"/>
    <property type="match status" value="1"/>
</dbReference>
<sequence length="312" mass="32323">MVSDPAEVEELLRSHGARRASRDQLSRSNPDFDAVSPQAGELDAAAVADLAARDPDAAARVLAAAARAFDPALRAAARTLAARLPVGTPRSGTPDRAGTSRMVTRQESTGSDIDLDATLAARGAEPHWRAEHLHTRGWRSTGRAVVLLVDASGSVAGDELATAVLTASALVQRMRPGDELAVVAFWSRAVVLRPLSADPRVDLVVDRLCDLRGGGTTDLELALRTAAAQLARARAADRQVLLLSDGLPTESPDPVGAASELARIPARLQVLALSAEEGARASCAALAAAGGGRVAALHRPSQAPSAVRELLG</sequence>
<name>A0A1I2H711_9ACTN</name>
<feature type="region of interest" description="Disordered" evidence="1">
    <location>
        <begin position="84"/>
        <end position="109"/>
    </location>
</feature>
<evidence type="ECO:0000313" key="4">
    <source>
        <dbReference type="Proteomes" id="UP000198589"/>
    </source>
</evidence>
<evidence type="ECO:0000256" key="1">
    <source>
        <dbReference type="SAM" id="MobiDB-lite"/>
    </source>
</evidence>
<feature type="region of interest" description="Disordered" evidence="1">
    <location>
        <begin position="1"/>
        <end position="37"/>
    </location>
</feature>
<dbReference type="Pfam" id="PF13519">
    <property type="entry name" value="VWA_2"/>
    <property type="match status" value="1"/>
</dbReference>
<gene>
    <name evidence="3" type="ORF">SAMN05216574_110138</name>
</gene>
<dbReference type="RefSeq" id="WP_254790935.1">
    <property type="nucleotide sequence ID" value="NZ_FOND01000010.1"/>
</dbReference>
<dbReference type="SUPFAM" id="SSF53300">
    <property type="entry name" value="vWA-like"/>
    <property type="match status" value="1"/>
</dbReference>
<feature type="domain" description="VWFA" evidence="2">
    <location>
        <begin position="144"/>
        <end position="274"/>
    </location>
</feature>
<protein>
    <submittedName>
        <fullName evidence="3">Mg-chelatase subunit ChlD</fullName>
    </submittedName>
</protein>
<dbReference type="CDD" id="cd00198">
    <property type="entry name" value="vWFA"/>
    <property type="match status" value="1"/>
</dbReference>
<dbReference type="EMBL" id="FOND01000010">
    <property type="protein sequence ID" value="SFF25120.1"/>
    <property type="molecule type" value="Genomic_DNA"/>
</dbReference>
<dbReference type="Proteomes" id="UP000198589">
    <property type="component" value="Unassembled WGS sequence"/>
</dbReference>
<dbReference type="Gene3D" id="3.40.50.410">
    <property type="entry name" value="von Willebrand factor, type A domain"/>
    <property type="match status" value="1"/>
</dbReference>
<reference evidence="4" key="1">
    <citation type="submission" date="2016-10" db="EMBL/GenBank/DDBJ databases">
        <authorList>
            <person name="Varghese N."/>
            <person name="Submissions S."/>
        </authorList>
    </citation>
    <scope>NUCLEOTIDE SEQUENCE [LARGE SCALE GENOMIC DNA]</scope>
    <source>
        <strain evidence="4">DSM 46838</strain>
    </source>
</reference>
<dbReference type="AlphaFoldDB" id="A0A1I2H711"/>
<dbReference type="InterPro" id="IPR002035">
    <property type="entry name" value="VWF_A"/>
</dbReference>
<accession>A0A1I2H711</accession>
<evidence type="ECO:0000313" key="3">
    <source>
        <dbReference type="EMBL" id="SFF25120.1"/>
    </source>
</evidence>